<keyword evidence="1" id="KW-0472">Membrane</keyword>
<dbReference type="PANTHER" id="PTHR20837">
    <property type="entry name" value="CENTROSOMAL PROTEIN-RELATED"/>
    <property type="match status" value="1"/>
</dbReference>
<dbReference type="AlphaFoldDB" id="A0A183AYF0"/>
<reference evidence="4" key="1">
    <citation type="submission" date="2016-06" db="UniProtKB">
        <authorList>
            <consortium name="WormBaseParasite"/>
        </authorList>
    </citation>
    <scope>IDENTIFICATION</scope>
</reference>
<gene>
    <name evidence="2" type="ORF">ECPE_LOCUS11985</name>
</gene>
<accession>A0A183AYF0</accession>
<evidence type="ECO:0000313" key="3">
    <source>
        <dbReference type="Proteomes" id="UP000272942"/>
    </source>
</evidence>
<dbReference type="InterPro" id="IPR052434">
    <property type="entry name" value="Tectonic-like_complex_comp"/>
</dbReference>
<sequence length="161" mass="18207">MLTTTRNERIDNYSPTDDPQIARKIYTECHYVGAVDQRISRYDRVKPAETARGKRGNVYGFPMNFSYAEIPVILERVKAKGIHELLGPDYDLDFGDSTSLFRASRSLGDSQTTLRDSSLSRSMLSSSVNLQFALAVYVKAYSGPVLSIWVYLAALWRRPNT</sequence>
<organism evidence="4">
    <name type="scientific">Echinostoma caproni</name>
    <dbReference type="NCBI Taxonomy" id="27848"/>
    <lineage>
        <taxon>Eukaryota</taxon>
        <taxon>Metazoa</taxon>
        <taxon>Spiralia</taxon>
        <taxon>Lophotrochozoa</taxon>
        <taxon>Platyhelminthes</taxon>
        <taxon>Trematoda</taxon>
        <taxon>Digenea</taxon>
        <taxon>Plagiorchiida</taxon>
        <taxon>Echinostomata</taxon>
        <taxon>Echinostomatoidea</taxon>
        <taxon>Echinostomatidae</taxon>
        <taxon>Echinostoma</taxon>
    </lineage>
</organism>
<feature type="transmembrane region" description="Helical" evidence="1">
    <location>
        <begin position="130"/>
        <end position="152"/>
    </location>
</feature>
<reference evidence="2 3" key="2">
    <citation type="submission" date="2018-11" db="EMBL/GenBank/DDBJ databases">
        <authorList>
            <consortium name="Pathogen Informatics"/>
        </authorList>
    </citation>
    <scope>NUCLEOTIDE SEQUENCE [LARGE SCALE GENOMIC DNA]</scope>
    <source>
        <strain evidence="2 3">Egypt</strain>
    </source>
</reference>
<evidence type="ECO:0000313" key="4">
    <source>
        <dbReference type="WBParaSite" id="ECPE_0001202001-mRNA-1"/>
    </source>
</evidence>
<evidence type="ECO:0000256" key="1">
    <source>
        <dbReference type="SAM" id="Phobius"/>
    </source>
</evidence>
<dbReference type="WBParaSite" id="ECPE_0001202001-mRNA-1">
    <property type="protein sequence ID" value="ECPE_0001202001-mRNA-1"/>
    <property type="gene ID" value="ECPE_0001202001"/>
</dbReference>
<dbReference type="EMBL" id="UZAN01051925">
    <property type="protein sequence ID" value="VDP89199.1"/>
    <property type="molecule type" value="Genomic_DNA"/>
</dbReference>
<keyword evidence="1" id="KW-0812">Transmembrane</keyword>
<name>A0A183AYF0_9TREM</name>
<dbReference type="GO" id="GO:1904491">
    <property type="term" value="P:protein localization to ciliary transition zone"/>
    <property type="evidence" value="ECO:0007669"/>
    <property type="project" value="TreeGrafter"/>
</dbReference>
<dbReference type="GO" id="GO:0035869">
    <property type="term" value="C:ciliary transition zone"/>
    <property type="evidence" value="ECO:0007669"/>
    <property type="project" value="TreeGrafter"/>
</dbReference>
<keyword evidence="3" id="KW-1185">Reference proteome</keyword>
<evidence type="ECO:0000313" key="2">
    <source>
        <dbReference type="EMBL" id="VDP89199.1"/>
    </source>
</evidence>
<dbReference type="OrthoDB" id="2162143at2759"/>
<dbReference type="Proteomes" id="UP000272942">
    <property type="component" value="Unassembled WGS sequence"/>
</dbReference>
<proteinExistence type="predicted"/>
<keyword evidence="1" id="KW-1133">Transmembrane helix</keyword>
<dbReference type="GO" id="GO:1905515">
    <property type="term" value="P:non-motile cilium assembly"/>
    <property type="evidence" value="ECO:0007669"/>
    <property type="project" value="TreeGrafter"/>
</dbReference>
<dbReference type="PANTHER" id="PTHR20837:SF0">
    <property type="entry name" value="COILED-COIL AND C2 DOMAIN-CONTAINING PROTEIN 2A"/>
    <property type="match status" value="1"/>
</dbReference>
<protein>
    <submittedName>
        <fullName evidence="4">Poly(ADP-ribose) glycohydrolase</fullName>
    </submittedName>
</protein>